<evidence type="ECO:0000256" key="8">
    <source>
        <dbReference type="ARBA" id="ARBA00048679"/>
    </source>
</evidence>
<accession>A0A7R8WHL6</accession>
<keyword evidence="6" id="KW-0067">ATP-binding</keyword>
<feature type="compositionally biased region" description="Low complexity" evidence="9">
    <location>
        <begin position="307"/>
        <end position="318"/>
    </location>
</feature>
<feature type="region of interest" description="Disordered" evidence="9">
    <location>
        <begin position="274"/>
        <end position="353"/>
    </location>
</feature>
<proteinExistence type="predicted"/>
<evidence type="ECO:0000256" key="3">
    <source>
        <dbReference type="ARBA" id="ARBA00022679"/>
    </source>
</evidence>
<comment type="catalytic activity">
    <reaction evidence="8">
        <text>L-seryl-[protein] + ATP = O-phospho-L-seryl-[protein] + ADP + H(+)</text>
        <dbReference type="Rhea" id="RHEA:17989"/>
        <dbReference type="Rhea" id="RHEA-COMP:9863"/>
        <dbReference type="Rhea" id="RHEA-COMP:11604"/>
        <dbReference type="ChEBI" id="CHEBI:15378"/>
        <dbReference type="ChEBI" id="CHEBI:29999"/>
        <dbReference type="ChEBI" id="CHEBI:30616"/>
        <dbReference type="ChEBI" id="CHEBI:83421"/>
        <dbReference type="ChEBI" id="CHEBI:456216"/>
        <dbReference type="EC" id="2.7.11.1"/>
    </reaction>
</comment>
<dbReference type="GO" id="GO:0005737">
    <property type="term" value="C:cytoplasm"/>
    <property type="evidence" value="ECO:0007669"/>
    <property type="project" value="TreeGrafter"/>
</dbReference>
<reference evidence="11" key="1">
    <citation type="submission" date="2020-11" db="EMBL/GenBank/DDBJ databases">
        <authorList>
            <person name="Tran Van P."/>
        </authorList>
    </citation>
    <scope>NUCLEOTIDE SEQUENCE</scope>
</reference>
<evidence type="ECO:0000256" key="9">
    <source>
        <dbReference type="SAM" id="MobiDB-lite"/>
    </source>
</evidence>
<keyword evidence="4" id="KW-0547">Nucleotide-binding</keyword>
<comment type="catalytic activity">
    <reaction evidence="7">
        <text>L-threonyl-[protein] + ATP = O-phospho-L-threonyl-[protein] + ADP + H(+)</text>
        <dbReference type="Rhea" id="RHEA:46608"/>
        <dbReference type="Rhea" id="RHEA-COMP:11060"/>
        <dbReference type="Rhea" id="RHEA-COMP:11605"/>
        <dbReference type="ChEBI" id="CHEBI:15378"/>
        <dbReference type="ChEBI" id="CHEBI:30013"/>
        <dbReference type="ChEBI" id="CHEBI:30616"/>
        <dbReference type="ChEBI" id="CHEBI:61977"/>
        <dbReference type="ChEBI" id="CHEBI:456216"/>
        <dbReference type="EC" id="2.7.11.1"/>
    </reaction>
</comment>
<sequence length="826" mass="90736">MAERRVGGCRGMAERRMGWCREMAERRIGWCREMAERRNGGCREMAERRMGWCRAMAERRMGWCRAMAERRMGWCREMAERRMGWCWEGPNGVHVCMVFEVLGCNLLKLIIKSNYRGIPLENVRTIIRQVQLHPLIVAGLGFFPDSTPCTSSAMWWARGLGCVLAPSLCSQVLEGLHYLHTKCQIIHTDIKPENVLLTVDDAFVRKMAYDATQYRKLGLKLPASFVSTAPKEYRPPEPSTKMSKNKKKKLRKKEKKKQELLDAQMRHICELEEKAATTPGEEPAPEDITKAGVSPIDQEAPPEAPAEPENNPSAAPAEENGEEVVGTKVEDEEEPKPEVAEAVKGPELSEEERKEVIQRMKIENRKSFAEMTDATVVEGPGLENGPPSLMVNGNLAMTASMTGESLAIGGLALDDFDGMTAAHSNASQIRRTASLPDQVAAQNALAKFARLSVSGEKKAETDVDEQGVPASLTAPLKRPDPSHEVCDMNVKIADLGNACWVVSYQGTPAGHPIEQKGEWISLPAPSHSPVMPSKSSRASPPMARLSPVMEAVIARFPLTMREGGPFSRPGPSTTVASVISAKDFRFSIFIRWITSFLSSSDNSGPFTASATSGLGSSSSSTFVPTTSSPFSSAGAAEGLFSGSAGASGGASWSMGLTPAFVMSSGAGSSPGVVPHHHHFTEDIQTRQYRCLEVLLGAGYGTPADIWSTACMAFELATGDYLFEPHSGENYTRDEDHLAHIIELMGEIPRHIAFSGKYSREFFNKKGELRHIQHLKPWGITDVLMEKYEWSEADAQDFATFLLPMLAYDPNERATALDCLMHPWLNK</sequence>
<dbReference type="GO" id="GO:0000245">
    <property type="term" value="P:spliceosomal complex assembly"/>
    <property type="evidence" value="ECO:0007669"/>
    <property type="project" value="TreeGrafter"/>
</dbReference>
<organism evidence="11">
    <name type="scientific">Cyprideis torosa</name>
    <dbReference type="NCBI Taxonomy" id="163714"/>
    <lineage>
        <taxon>Eukaryota</taxon>
        <taxon>Metazoa</taxon>
        <taxon>Ecdysozoa</taxon>
        <taxon>Arthropoda</taxon>
        <taxon>Crustacea</taxon>
        <taxon>Oligostraca</taxon>
        <taxon>Ostracoda</taxon>
        <taxon>Podocopa</taxon>
        <taxon>Podocopida</taxon>
        <taxon>Cytherocopina</taxon>
        <taxon>Cytheroidea</taxon>
        <taxon>Cytherideidae</taxon>
        <taxon>Cyprideis</taxon>
    </lineage>
</organism>
<dbReference type="PROSITE" id="PS50011">
    <property type="entry name" value="PROTEIN_KINASE_DOM"/>
    <property type="match status" value="1"/>
</dbReference>
<feature type="domain" description="Protein kinase" evidence="10">
    <location>
        <begin position="1"/>
        <end position="348"/>
    </location>
</feature>
<dbReference type="GO" id="GO:0004674">
    <property type="term" value="F:protein serine/threonine kinase activity"/>
    <property type="evidence" value="ECO:0007669"/>
    <property type="project" value="UniProtKB-KW"/>
</dbReference>
<keyword evidence="2" id="KW-0723">Serine/threonine-protein kinase</keyword>
<dbReference type="GO" id="GO:0005524">
    <property type="term" value="F:ATP binding"/>
    <property type="evidence" value="ECO:0007669"/>
    <property type="project" value="UniProtKB-KW"/>
</dbReference>
<dbReference type="InterPro" id="IPR051334">
    <property type="entry name" value="SRPK"/>
</dbReference>
<dbReference type="EC" id="2.7.11.1" evidence="1"/>
<dbReference type="PANTHER" id="PTHR47634:SF9">
    <property type="entry name" value="PROTEIN KINASE DOMAIN-CONTAINING PROTEIN-RELATED"/>
    <property type="match status" value="1"/>
</dbReference>
<evidence type="ECO:0000256" key="4">
    <source>
        <dbReference type="ARBA" id="ARBA00022741"/>
    </source>
</evidence>
<dbReference type="EMBL" id="OB663890">
    <property type="protein sequence ID" value="CAD7231810.1"/>
    <property type="molecule type" value="Genomic_DNA"/>
</dbReference>
<dbReference type="GO" id="GO:0050684">
    <property type="term" value="P:regulation of mRNA processing"/>
    <property type="evidence" value="ECO:0007669"/>
    <property type="project" value="TreeGrafter"/>
</dbReference>
<dbReference type="FunFam" id="1.10.510.10:FF:001037">
    <property type="entry name" value="SRSF protein kinase 2"/>
    <property type="match status" value="1"/>
</dbReference>
<dbReference type="SMART" id="SM00220">
    <property type="entry name" value="S_TKc"/>
    <property type="match status" value="1"/>
</dbReference>
<dbReference type="GO" id="GO:0005634">
    <property type="term" value="C:nucleus"/>
    <property type="evidence" value="ECO:0007669"/>
    <property type="project" value="TreeGrafter"/>
</dbReference>
<feature type="region of interest" description="Disordered" evidence="9">
    <location>
        <begin position="229"/>
        <end position="259"/>
    </location>
</feature>
<feature type="compositionally biased region" description="Basic residues" evidence="9">
    <location>
        <begin position="243"/>
        <end position="255"/>
    </location>
</feature>
<evidence type="ECO:0000259" key="10">
    <source>
        <dbReference type="PROSITE" id="PS50011"/>
    </source>
</evidence>
<dbReference type="InterPro" id="IPR008271">
    <property type="entry name" value="Ser/Thr_kinase_AS"/>
</dbReference>
<evidence type="ECO:0000256" key="5">
    <source>
        <dbReference type="ARBA" id="ARBA00022777"/>
    </source>
</evidence>
<dbReference type="InterPro" id="IPR011009">
    <property type="entry name" value="Kinase-like_dom_sf"/>
</dbReference>
<name>A0A7R8WHL6_9CRUS</name>
<dbReference type="AlphaFoldDB" id="A0A7R8WHL6"/>
<protein>
    <recommendedName>
        <fullName evidence="1">non-specific serine/threonine protein kinase</fullName>
        <ecNumber evidence="1">2.7.11.1</ecNumber>
    </recommendedName>
</protein>
<dbReference type="PANTHER" id="PTHR47634">
    <property type="entry name" value="PROTEIN KINASE DOMAIN-CONTAINING PROTEIN-RELATED"/>
    <property type="match status" value="1"/>
</dbReference>
<gene>
    <name evidence="11" type="ORF">CTOB1V02_LOCUS9653</name>
</gene>
<dbReference type="Gene3D" id="1.10.510.10">
    <property type="entry name" value="Transferase(Phosphotransferase) domain 1"/>
    <property type="match status" value="2"/>
</dbReference>
<dbReference type="OrthoDB" id="6374715at2759"/>
<evidence type="ECO:0000256" key="6">
    <source>
        <dbReference type="ARBA" id="ARBA00022840"/>
    </source>
</evidence>
<evidence type="ECO:0000313" key="11">
    <source>
        <dbReference type="EMBL" id="CAD7231810.1"/>
    </source>
</evidence>
<evidence type="ECO:0000256" key="7">
    <source>
        <dbReference type="ARBA" id="ARBA00047899"/>
    </source>
</evidence>
<dbReference type="Pfam" id="PF00069">
    <property type="entry name" value="Pkinase"/>
    <property type="match status" value="2"/>
</dbReference>
<dbReference type="SUPFAM" id="SSF56112">
    <property type="entry name" value="Protein kinase-like (PK-like)"/>
    <property type="match status" value="1"/>
</dbReference>
<keyword evidence="5" id="KW-0418">Kinase</keyword>
<dbReference type="PROSITE" id="PS00108">
    <property type="entry name" value="PROTEIN_KINASE_ST"/>
    <property type="match status" value="1"/>
</dbReference>
<evidence type="ECO:0000256" key="2">
    <source>
        <dbReference type="ARBA" id="ARBA00022527"/>
    </source>
</evidence>
<keyword evidence="3" id="KW-0808">Transferase</keyword>
<evidence type="ECO:0000256" key="1">
    <source>
        <dbReference type="ARBA" id="ARBA00012513"/>
    </source>
</evidence>
<dbReference type="InterPro" id="IPR000719">
    <property type="entry name" value="Prot_kinase_dom"/>
</dbReference>